<evidence type="ECO:0000256" key="2">
    <source>
        <dbReference type="SAM" id="MobiDB-lite"/>
    </source>
</evidence>
<protein>
    <submittedName>
        <fullName evidence="3">Uncharacterized protein</fullName>
    </submittedName>
</protein>
<dbReference type="EMBL" id="JARQWQ010000144">
    <property type="protein sequence ID" value="KAK2548535.1"/>
    <property type="molecule type" value="Genomic_DNA"/>
</dbReference>
<keyword evidence="4" id="KW-1185">Reference proteome</keyword>
<keyword evidence="1" id="KW-0175">Coiled coil</keyword>
<reference evidence="3" key="1">
    <citation type="journal article" date="2023" name="G3 (Bethesda)">
        <title>Whole genome assembly and annotation of the endangered Caribbean coral Acropora cervicornis.</title>
        <authorList>
            <person name="Selwyn J.D."/>
            <person name="Vollmer S.V."/>
        </authorList>
    </citation>
    <scope>NUCLEOTIDE SEQUENCE</scope>
    <source>
        <strain evidence="3">K2</strain>
    </source>
</reference>
<feature type="coiled-coil region" evidence="1">
    <location>
        <begin position="12"/>
        <end position="39"/>
    </location>
</feature>
<evidence type="ECO:0000256" key="1">
    <source>
        <dbReference type="SAM" id="Coils"/>
    </source>
</evidence>
<evidence type="ECO:0000313" key="4">
    <source>
        <dbReference type="Proteomes" id="UP001249851"/>
    </source>
</evidence>
<evidence type="ECO:0000313" key="3">
    <source>
        <dbReference type="EMBL" id="KAK2548535.1"/>
    </source>
</evidence>
<reference evidence="3" key="2">
    <citation type="journal article" date="2023" name="Science">
        <title>Genomic signatures of disease resistance in endangered staghorn corals.</title>
        <authorList>
            <person name="Vollmer S.V."/>
            <person name="Selwyn J.D."/>
            <person name="Despard B.A."/>
            <person name="Roesel C.L."/>
        </authorList>
    </citation>
    <scope>NUCLEOTIDE SEQUENCE</scope>
    <source>
        <strain evidence="3">K2</strain>
    </source>
</reference>
<sequence>MSAVQERGDKQAKNNTEVEQALMRELRELKAEVAAVKERVRAPPQAQNPPTLQPMGQPPLCRTCQQRGKGWLCNHCFRNVDELFGAGEELNLEAMNGTDILFDGWIEVRFKLAGDDTTADELRVPVLVGQKEQEYPIIGFNVIEEILSQHGENSEAVSDIIQQSFPSVHHTHVGALVNLIQSRLQGTGSTAVKVGKRDVMLPKGEATEVARKQKDDFGSLDFVEKVPTEVRASSFCLQNNTSLQTQSRTKRLQRATIGTAQLANEGSAGKNETEQSEDGAIAEQDRRPPQILTYNSLENPQYQCVEPVVSSSFVNSIQAPVTAPIYPLCPLYFCVWPCSLQFVHY</sequence>
<comment type="caution">
    <text evidence="3">The sequence shown here is derived from an EMBL/GenBank/DDBJ whole genome shotgun (WGS) entry which is preliminary data.</text>
</comment>
<name>A0AAD9PT18_ACRCE</name>
<dbReference type="Proteomes" id="UP001249851">
    <property type="component" value="Unassembled WGS sequence"/>
</dbReference>
<gene>
    <name evidence="3" type="ORF">P5673_031200</name>
</gene>
<proteinExistence type="predicted"/>
<accession>A0AAD9PT18</accession>
<dbReference type="AlphaFoldDB" id="A0AAD9PT18"/>
<organism evidence="3 4">
    <name type="scientific">Acropora cervicornis</name>
    <name type="common">Staghorn coral</name>
    <dbReference type="NCBI Taxonomy" id="6130"/>
    <lineage>
        <taxon>Eukaryota</taxon>
        <taxon>Metazoa</taxon>
        <taxon>Cnidaria</taxon>
        <taxon>Anthozoa</taxon>
        <taxon>Hexacorallia</taxon>
        <taxon>Scleractinia</taxon>
        <taxon>Astrocoeniina</taxon>
        <taxon>Acroporidae</taxon>
        <taxon>Acropora</taxon>
    </lineage>
</organism>
<feature type="region of interest" description="Disordered" evidence="2">
    <location>
        <begin position="262"/>
        <end position="288"/>
    </location>
</feature>